<dbReference type="PANTHER" id="PTHR35201">
    <property type="entry name" value="TERPENE SYNTHASE"/>
    <property type="match status" value="1"/>
</dbReference>
<evidence type="ECO:0000256" key="4">
    <source>
        <dbReference type="ARBA" id="ARBA00022842"/>
    </source>
</evidence>
<dbReference type="Pfam" id="PF19086">
    <property type="entry name" value="Terpene_syn_C_2"/>
    <property type="match status" value="1"/>
</dbReference>
<dbReference type="GO" id="GO:0010333">
    <property type="term" value="F:terpene synthase activity"/>
    <property type="evidence" value="ECO:0007669"/>
    <property type="project" value="InterPro"/>
</dbReference>
<dbReference type="SFLD" id="SFLDG01020">
    <property type="entry name" value="Terpene_Cyclase_Like_2"/>
    <property type="match status" value="1"/>
</dbReference>
<accession>A0A409WX88</accession>
<dbReference type="SUPFAM" id="SSF48576">
    <property type="entry name" value="Terpenoid synthases"/>
    <property type="match status" value="1"/>
</dbReference>
<dbReference type="GO" id="GO:0008299">
    <property type="term" value="P:isoprenoid biosynthetic process"/>
    <property type="evidence" value="ECO:0007669"/>
    <property type="project" value="UniProtKB-ARBA"/>
</dbReference>
<comment type="caution">
    <text evidence="7">The sequence shown here is derived from an EMBL/GenBank/DDBJ whole genome shotgun (WGS) entry which is preliminary data.</text>
</comment>
<dbReference type="GO" id="GO:0046872">
    <property type="term" value="F:metal ion binding"/>
    <property type="evidence" value="ECO:0007669"/>
    <property type="project" value="UniProtKB-KW"/>
</dbReference>
<gene>
    <name evidence="7" type="ORF">CVT25_003790</name>
</gene>
<dbReference type="Proteomes" id="UP000283269">
    <property type="component" value="Unassembled WGS sequence"/>
</dbReference>
<comment type="similarity">
    <text evidence="2 6">Belongs to the terpene synthase family.</text>
</comment>
<evidence type="ECO:0000256" key="3">
    <source>
        <dbReference type="ARBA" id="ARBA00022723"/>
    </source>
</evidence>
<dbReference type="EC" id="4.2.3.-" evidence="6"/>
<evidence type="ECO:0000256" key="2">
    <source>
        <dbReference type="ARBA" id="ARBA00006333"/>
    </source>
</evidence>
<keyword evidence="8" id="KW-1185">Reference proteome</keyword>
<evidence type="ECO:0000256" key="1">
    <source>
        <dbReference type="ARBA" id="ARBA00001946"/>
    </source>
</evidence>
<dbReference type="InParanoid" id="A0A409WX88"/>
<evidence type="ECO:0000313" key="7">
    <source>
        <dbReference type="EMBL" id="PPQ83086.1"/>
    </source>
</evidence>
<protein>
    <recommendedName>
        <fullName evidence="6">Terpene synthase</fullName>
        <ecNumber evidence="6">4.2.3.-</ecNumber>
    </recommendedName>
</protein>
<name>A0A409WX88_PSICY</name>
<dbReference type="InterPro" id="IPR034686">
    <property type="entry name" value="Terpene_cyclase-like_2"/>
</dbReference>
<dbReference type="AlphaFoldDB" id="A0A409WX88"/>
<dbReference type="InterPro" id="IPR008949">
    <property type="entry name" value="Isoprenoid_synthase_dom_sf"/>
</dbReference>
<sequence length="359" mass="40899">MSTTQNSTTAASSEVVAKAPATAGSEAPFYTLPDTLRNWPYERIISPYYRSAQAESVAWLESFKPFSPAAQVAFNKCDFSKNLHLVSKSNYNLRSACDLMHTFFTLDEHTDPLNTEETKVHCEATMDAILHPDKPRPAGEPIIGEIARQFWKRASAYAPTATKERFVKAWRSYLDSVILQASRRDRSHYICTIDEYMVARRDNIGSDPSFTFLEMSLLVDIPHHVMEHPTIVRLNRDTTDMIVLANDMCSYKKEILVDDADYNAVTVVMHNNNVGVDEGIQWISDLHDDIVDNFLKLREEVMTKTNFPSYGEALDRQIESYVEGLGQWIRGHDEWNFGSGRYFGDEGLHIQKTRKVIIA</sequence>
<proteinExistence type="inferred from homology"/>
<keyword evidence="5 6" id="KW-0456">Lyase</keyword>
<reference evidence="7 8" key="1">
    <citation type="journal article" date="2018" name="Evol. Lett.">
        <title>Horizontal gene cluster transfer increased hallucinogenic mushroom diversity.</title>
        <authorList>
            <person name="Reynolds H.T."/>
            <person name="Vijayakumar V."/>
            <person name="Gluck-Thaler E."/>
            <person name="Korotkin H.B."/>
            <person name="Matheny P.B."/>
            <person name="Slot J.C."/>
        </authorList>
    </citation>
    <scope>NUCLEOTIDE SEQUENCE [LARGE SCALE GENOMIC DNA]</scope>
    <source>
        <strain evidence="7 8">2631</strain>
    </source>
</reference>
<keyword evidence="4 6" id="KW-0460">Magnesium</keyword>
<comment type="cofactor">
    <cofactor evidence="1 6">
        <name>Mg(2+)</name>
        <dbReference type="ChEBI" id="CHEBI:18420"/>
    </cofactor>
</comment>
<evidence type="ECO:0000313" key="8">
    <source>
        <dbReference type="Proteomes" id="UP000283269"/>
    </source>
</evidence>
<dbReference type="Gene3D" id="1.10.600.10">
    <property type="entry name" value="Farnesyl Diphosphate Synthase"/>
    <property type="match status" value="1"/>
</dbReference>
<evidence type="ECO:0000256" key="6">
    <source>
        <dbReference type="RuleBase" id="RU366034"/>
    </source>
</evidence>
<dbReference type="EMBL" id="NHYD01003050">
    <property type="protein sequence ID" value="PPQ83086.1"/>
    <property type="molecule type" value="Genomic_DNA"/>
</dbReference>
<dbReference type="PANTHER" id="PTHR35201:SF4">
    <property type="entry name" value="BETA-PINACENE SYNTHASE-RELATED"/>
    <property type="match status" value="1"/>
</dbReference>
<dbReference type="OrthoDB" id="6486656at2759"/>
<keyword evidence="3 6" id="KW-0479">Metal-binding</keyword>
<evidence type="ECO:0000256" key="5">
    <source>
        <dbReference type="ARBA" id="ARBA00023239"/>
    </source>
</evidence>
<dbReference type="SFLD" id="SFLDS00005">
    <property type="entry name" value="Isoprenoid_Synthase_Type_I"/>
    <property type="match status" value="1"/>
</dbReference>
<organism evidence="7 8">
    <name type="scientific">Psilocybe cyanescens</name>
    <dbReference type="NCBI Taxonomy" id="93625"/>
    <lineage>
        <taxon>Eukaryota</taxon>
        <taxon>Fungi</taxon>
        <taxon>Dikarya</taxon>
        <taxon>Basidiomycota</taxon>
        <taxon>Agaricomycotina</taxon>
        <taxon>Agaricomycetes</taxon>
        <taxon>Agaricomycetidae</taxon>
        <taxon>Agaricales</taxon>
        <taxon>Agaricineae</taxon>
        <taxon>Strophariaceae</taxon>
        <taxon>Psilocybe</taxon>
    </lineage>
</organism>